<dbReference type="PANTHER" id="PTHR10250">
    <property type="entry name" value="MICROSOMAL GLUTATHIONE S-TRANSFERASE"/>
    <property type="match status" value="1"/>
</dbReference>
<evidence type="ECO:0000256" key="2">
    <source>
        <dbReference type="ARBA" id="ARBA00022692"/>
    </source>
</evidence>
<dbReference type="InterPro" id="IPR050997">
    <property type="entry name" value="MAPEG"/>
</dbReference>
<organism evidence="6 7">
    <name type="scientific">Talaromyces proteolyticus</name>
    <dbReference type="NCBI Taxonomy" id="1131652"/>
    <lineage>
        <taxon>Eukaryota</taxon>
        <taxon>Fungi</taxon>
        <taxon>Dikarya</taxon>
        <taxon>Ascomycota</taxon>
        <taxon>Pezizomycotina</taxon>
        <taxon>Eurotiomycetes</taxon>
        <taxon>Eurotiomycetidae</taxon>
        <taxon>Eurotiales</taxon>
        <taxon>Trichocomaceae</taxon>
        <taxon>Talaromyces</taxon>
        <taxon>Talaromyces sect. Bacilispori</taxon>
    </lineage>
</organism>
<evidence type="ECO:0000313" key="6">
    <source>
        <dbReference type="EMBL" id="KAH8695996.1"/>
    </source>
</evidence>
<dbReference type="Gene3D" id="1.20.120.550">
    <property type="entry name" value="Membrane associated eicosanoid/glutathione metabolism-like domain"/>
    <property type="match status" value="1"/>
</dbReference>
<keyword evidence="3 5" id="KW-1133">Transmembrane helix</keyword>
<feature type="transmembrane region" description="Helical" evidence="5">
    <location>
        <begin position="125"/>
        <end position="147"/>
    </location>
</feature>
<keyword evidence="7" id="KW-1185">Reference proteome</keyword>
<reference evidence="6" key="1">
    <citation type="submission" date="2021-12" db="EMBL/GenBank/DDBJ databases">
        <title>Convergent genome expansion in fungi linked to evolution of root-endophyte symbiosis.</title>
        <authorList>
            <consortium name="DOE Joint Genome Institute"/>
            <person name="Ke Y.-H."/>
            <person name="Bonito G."/>
            <person name="Liao H.-L."/>
            <person name="Looney B."/>
            <person name="Rojas-Flechas A."/>
            <person name="Nash J."/>
            <person name="Hameed K."/>
            <person name="Schadt C."/>
            <person name="Martin F."/>
            <person name="Crous P.W."/>
            <person name="Miettinen O."/>
            <person name="Magnuson J.K."/>
            <person name="Labbe J."/>
            <person name="Jacobson D."/>
            <person name="Doktycz M.J."/>
            <person name="Veneault-Fourrey C."/>
            <person name="Kuo A."/>
            <person name="Mondo S."/>
            <person name="Calhoun S."/>
            <person name="Riley R."/>
            <person name="Ohm R."/>
            <person name="LaButti K."/>
            <person name="Andreopoulos B."/>
            <person name="Pangilinan J."/>
            <person name="Nolan M."/>
            <person name="Tritt A."/>
            <person name="Clum A."/>
            <person name="Lipzen A."/>
            <person name="Daum C."/>
            <person name="Barry K."/>
            <person name="Grigoriev I.V."/>
            <person name="Vilgalys R."/>
        </authorList>
    </citation>
    <scope>NUCLEOTIDE SEQUENCE</scope>
    <source>
        <strain evidence="6">PMI_201</strain>
    </source>
</reference>
<dbReference type="GO" id="GO:0005783">
    <property type="term" value="C:endoplasmic reticulum"/>
    <property type="evidence" value="ECO:0007669"/>
    <property type="project" value="TreeGrafter"/>
</dbReference>
<gene>
    <name evidence="6" type="ORF">BGW36DRAFT_380039</name>
</gene>
<dbReference type="GO" id="GO:0005635">
    <property type="term" value="C:nuclear envelope"/>
    <property type="evidence" value="ECO:0007669"/>
    <property type="project" value="TreeGrafter"/>
</dbReference>
<comment type="subcellular location">
    <subcellularLocation>
        <location evidence="1">Membrane</location>
        <topology evidence="1">Multi-pass membrane protein</topology>
    </subcellularLocation>
</comment>
<dbReference type="Pfam" id="PF01124">
    <property type="entry name" value="MAPEG"/>
    <property type="match status" value="1"/>
</dbReference>
<dbReference type="InterPro" id="IPR001129">
    <property type="entry name" value="Membr-assoc_MAPEG"/>
</dbReference>
<dbReference type="PANTHER" id="PTHR10250:SF26">
    <property type="entry name" value="GLUTATHIONE S-TRANSFERASE 3, MITOCHONDRIAL"/>
    <property type="match status" value="1"/>
</dbReference>
<dbReference type="RefSeq" id="XP_046070934.1">
    <property type="nucleotide sequence ID" value="XM_046216281.1"/>
</dbReference>
<name>A0AAD4KSX5_9EURO</name>
<dbReference type="AlphaFoldDB" id="A0AAD4KSX5"/>
<evidence type="ECO:0000256" key="4">
    <source>
        <dbReference type="ARBA" id="ARBA00023136"/>
    </source>
</evidence>
<accession>A0AAD4KSX5</accession>
<dbReference type="GO" id="GO:0004364">
    <property type="term" value="F:glutathione transferase activity"/>
    <property type="evidence" value="ECO:0007669"/>
    <property type="project" value="TreeGrafter"/>
</dbReference>
<dbReference type="GO" id="GO:0016020">
    <property type="term" value="C:membrane"/>
    <property type="evidence" value="ECO:0007669"/>
    <property type="project" value="UniProtKB-SubCell"/>
</dbReference>
<proteinExistence type="predicted"/>
<evidence type="ECO:0000313" key="7">
    <source>
        <dbReference type="Proteomes" id="UP001201262"/>
    </source>
</evidence>
<evidence type="ECO:0000256" key="1">
    <source>
        <dbReference type="ARBA" id="ARBA00004141"/>
    </source>
</evidence>
<sequence length="150" mass="16570">MVSITVPDNYGAVIALALGAIPFLSFMQGNVVTTLRKDARVPYPHHYATQEQCKTNPKAEQFNCAQRAHGNLLENMSQTMLYILVAGLKWPRATTAIGLVWLVSRMAYAYGYIYSGKTSGRMYGASFWLCQGALWGMSVFGVGGELLNFF</sequence>
<protein>
    <submittedName>
        <fullName evidence="6">Glutathione S-transferase</fullName>
    </submittedName>
</protein>
<dbReference type="EMBL" id="JAJTJA010000007">
    <property type="protein sequence ID" value="KAH8695996.1"/>
    <property type="molecule type" value="Genomic_DNA"/>
</dbReference>
<dbReference type="InterPro" id="IPR023352">
    <property type="entry name" value="MAPEG-like_dom_sf"/>
</dbReference>
<keyword evidence="2 5" id="KW-0812">Transmembrane</keyword>
<evidence type="ECO:0000256" key="3">
    <source>
        <dbReference type="ARBA" id="ARBA00022989"/>
    </source>
</evidence>
<keyword evidence="4 5" id="KW-0472">Membrane</keyword>
<dbReference type="GO" id="GO:0004602">
    <property type="term" value="F:glutathione peroxidase activity"/>
    <property type="evidence" value="ECO:0007669"/>
    <property type="project" value="TreeGrafter"/>
</dbReference>
<comment type="caution">
    <text evidence="6">The sequence shown here is derived from an EMBL/GenBank/DDBJ whole genome shotgun (WGS) entry which is preliminary data.</text>
</comment>
<feature type="transmembrane region" description="Helical" evidence="5">
    <location>
        <begin position="12"/>
        <end position="32"/>
    </location>
</feature>
<dbReference type="SUPFAM" id="SSF161084">
    <property type="entry name" value="MAPEG domain-like"/>
    <property type="match status" value="1"/>
</dbReference>
<evidence type="ECO:0000256" key="5">
    <source>
        <dbReference type="SAM" id="Phobius"/>
    </source>
</evidence>
<dbReference type="GeneID" id="70246568"/>
<dbReference type="Proteomes" id="UP001201262">
    <property type="component" value="Unassembled WGS sequence"/>
</dbReference>